<protein>
    <submittedName>
        <fullName evidence="2">Uncharacterized protein</fullName>
    </submittedName>
</protein>
<reference evidence="2" key="1">
    <citation type="submission" date="2014-12" db="EMBL/GenBank/DDBJ databases">
        <title>Insight into the proteome of Arion vulgaris.</title>
        <authorList>
            <person name="Aradska J."/>
            <person name="Bulat T."/>
            <person name="Smidak R."/>
            <person name="Sarate P."/>
            <person name="Gangsoo J."/>
            <person name="Sialana F."/>
            <person name="Bilban M."/>
            <person name="Lubec G."/>
        </authorList>
    </citation>
    <scope>NUCLEOTIDE SEQUENCE</scope>
    <source>
        <tissue evidence="2">Skin</tissue>
    </source>
</reference>
<evidence type="ECO:0000256" key="1">
    <source>
        <dbReference type="SAM" id="MobiDB-lite"/>
    </source>
</evidence>
<proteinExistence type="predicted"/>
<dbReference type="EMBL" id="HACG01046405">
    <property type="protein sequence ID" value="CEK93270.1"/>
    <property type="molecule type" value="Transcribed_RNA"/>
</dbReference>
<accession>A0A0B7BM70</accession>
<name>A0A0B7BM70_9EUPU</name>
<feature type="non-terminal residue" evidence="2">
    <location>
        <position position="1"/>
    </location>
</feature>
<evidence type="ECO:0000313" key="2">
    <source>
        <dbReference type="EMBL" id="CEK93270.1"/>
    </source>
</evidence>
<dbReference type="AlphaFoldDB" id="A0A0B7BM70"/>
<sequence>KKKPKTIMTNDHHHHQRIESNNMKTKKSKRFQIVQYSLIRDYDDSLAFNNKTSCLRHFLVMFLQTNYETLLRSMNQAGQLEC</sequence>
<feature type="region of interest" description="Disordered" evidence="1">
    <location>
        <begin position="1"/>
        <end position="26"/>
    </location>
</feature>
<organism evidence="2">
    <name type="scientific">Arion vulgaris</name>
    <dbReference type="NCBI Taxonomy" id="1028688"/>
    <lineage>
        <taxon>Eukaryota</taxon>
        <taxon>Metazoa</taxon>
        <taxon>Spiralia</taxon>
        <taxon>Lophotrochozoa</taxon>
        <taxon>Mollusca</taxon>
        <taxon>Gastropoda</taxon>
        <taxon>Heterobranchia</taxon>
        <taxon>Euthyneura</taxon>
        <taxon>Panpulmonata</taxon>
        <taxon>Eupulmonata</taxon>
        <taxon>Stylommatophora</taxon>
        <taxon>Helicina</taxon>
        <taxon>Arionoidea</taxon>
        <taxon>Arionidae</taxon>
        <taxon>Arion</taxon>
    </lineage>
</organism>
<gene>
    <name evidence="2" type="primary">ORF193125</name>
</gene>